<dbReference type="Proteomes" id="UP000238442">
    <property type="component" value="Chromosome"/>
</dbReference>
<dbReference type="PROSITE" id="PS00073">
    <property type="entry name" value="ACYL_COA_DH_2"/>
    <property type="match status" value="1"/>
</dbReference>
<dbReference type="OrthoDB" id="9802867at2"/>
<dbReference type="InterPro" id="IPR009075">
    <property type="entry name" value="AcylCo_DH/oxidase_C"/>
</dbReference>
<keyword evidence="4" id="KW-0101">Branched-chain amino acid catabolism</keyword>
<evidence type="ECO:0000256" key="2">
    <source>
        <dbReference type="ARBA" id="ARBA00005109"/>
    </source>
</evidence>
<dbReference type="GO" id="GO:0046359">
    <property type="term" value="P:butyrate catabolic process"/>
    <property type="evidence" value="ECO:0007669"/>
    <property type="project" value="TreeGrafter"/>
</dbReference>
<feature type="domain" description="Acyl-CoA oxidase/dehydrogenase middle" evidence="10">
    <location>
        <begin position="124"/>
        <end position="218"/>
    </location>
</feature>
<evidence type="ECO:0000259" key="10">
    <source>
        <dbReference type="Pfam" id="PF02770"/>
    </source>
</evidence>
<comment type="cofactor">
    <cofactor evidence="1 8">
        <name>FAD</name>
        <dbReference type="ChEBI" id="CHEBI:57692"/>
    </cofactor>
</comment>
<keyword evidence="6 8" id="KW-0274">FAD</keyword>
<evidence type="ECO:0000256" key="4">
    <source>
        <dbReference type="ARBA" id="ARBA00022456"/>
    </source>
</evidence>
<dbReference type="Gene3D" id="2.40.110.10">
    <property type="entry name" value="Butyryl-CoA Dehydrogenase, subunit A, domain 2"/>
    <property type="match status" value="1"/>
</dbReference>
<proteinExistence type="inferred from homology"/>
<dbReference type="Gene3D" id="1.20.140.10">
    <property type="entry name" value="Butyryl-CoA Dehydrogenase, subunit A, domain 3"/>
    <property type="match status" value="1"/>
</dbReference>
<protein>
    <submittedName>
        <fullName evidence="12">Acyl-CoA dehydrogenase</fullName>
    </submittedName>
</protein>
<dbReference type="RefSeq" id="WP_105214284.1">
    <property type="nucleotide sequence ID" value="NZ_CP027062.1"/>
</dbReference>
<dbReference type="PROSITE" id="PS00072">
    <property type="entry name" value="ACYL_COA_DH_1"/>
    <property type="match status" value="1"/>
</dbReference>
<organism evidence="12 13">
    <name type="scientific">Pukyongia salina</name>
    <dbReference type="NCBI Taxonomy" id="2094025"/>
    <lineage>
        <taxon>Bacteria</taxon>
        <taxon>Pseudomonadati</taxon>
        <taxon>Bacteroidota</taxon>
        <taxon>Flavobacteriia</taxon>
        <taxon>Flavobacteriales</taxon>
        <taxon>Flavobacteriaceae</taxon>
        <taxon>Pukyongia</taxon>
    </lineage>
</organism>
<dbReference type="PANTHER" id="PTHR43884">
    <property type="entry name" value="ACYL-COA DEHYDROGENASE"/>
    <property type="match status" value="1"/>
</dbReference>
<evidence type="ECO:0000256" key="3">
    <source>
        <dbReference type="ARBA" id="ARBA00009347"/>
    </source>
</evidence>
<comment type="similarity">
    <text evidence="3 8">Belongs to the acyl-CoA dehydrogenase family.</text>
</comment>
<comment type="pathway">
    <text evidence="2">Amino-acid degradation; L-valine degradation.</text>
</comment>
<dbReference type="GO" id="GO:0033539">
    <property type="term" value="P:fatty acid beta-oxidation using acyl-CoA dehydrogenase"/>
    <property type="evidence" value="ECO:0007669"/>
    <property type="project" value="TreeGrafter"/>
</dbReference>
<dbReference type="InterPro" id="IPR006091">
    <property type="entry name" value="Acyl-CoA_Oxase/DH_mid-dom"/>
</dbReference>
<dbReference type="InterPro" id="IPR009100">
    <property type="entry name" value="AcylCoA_DH/oxidase_NM_dom_sf"/>
</dbReference>
<evidence type="ECO:0000256" key="6">
    <source>
        <dbReference type="ARBA" id="ARBA00022827"/>
    </source>
</evidence>
<accession>A0A2S0HTI5</accession>
<dbReference type="InterPro" id="IPR036250">
    <property type="entry name" value="AcylCo_DH-like_C"/>
</dbReference>
<evidence type="ECO:0000313" key="12">
    <source>
        <dbReference type="EMBL" id="AVI49908.1"/>
    </source>
</evidence>
<keyword evidence="5 8" id="KW-0285">Flavoprotein</keyword>
<dbReference type="EMBL" id="CP027062">
    <property type="protein sequence ID" value="AVI49908.1"/>
    <property type="molecule type" value="Genomic_DNA"/>
</dbReference>
<dbReference type="GO" id="GO:0050660">
    <property type="term" value="F:flavin adenine dinucleotide binding"/>
    <property type="evidence" value="ECO:0007669"/>
    <property type="project" value="InterPro"/>
</dbReference>
<gene>
    <name evidence="12" type="ORF">C5O00_01495</name>
</gene>
<dbReference type="InterPro" id="IPR006089">
    <property type="entry name" value="Acyl-CoA_DH_CS"/>
</dbReference>
<feature type="domain" description="Acyl-CoA dehydrogenase/oxidase C-terminal" evidence="9">
    <location>
        <begin position="231"/>
        <end position="378"/>
    </location>
</feature>
<evidence type="ECO:0000313" key="13">
    <source>
        <dbReference type="Proteomes" id="UP000238442"/>
    </source>
</evidence>
<dbReference type="SUPFAM" id="SSF56645">
    <property type="entry name" value="Acyl-CoA dehydrogenase NM domain-like"/>
    <property type="match status" value="1"/>
</dbReference>
<reference evidence="12 13" key="1">
    <citation type="submission" date="2018-02" db="EMBL/GenBank/DDBJ databases">
        <title>Genomic analysis of the strain RR4-38 isolated from a seawater recirculating aquaculture system.</title>
        <authorList>
            <person name="Kim Y.-S."/>
            <person name="Jang Y.H."/>
            <person name="Kim K.-H."/>
        </authorList>
    </citation>
    <scope>NUCLEOTIDE SEQUENCE [LARGE SCALE GENOMIC DNA]</scope>
    <source>
        <strain evidence="12 13">RR4-38</strain>
    </source>
</reference>
<dbReference type="KEGG" id="aue:C5O00_01495"/>
<dbReference type="SUPFAM" id="SSF47203">
    <property type="entry name" value="Acyl-CoA dehydrogenase C-terminal domain-like"/>
    <property type="match status" value="1"/>
</dbReference>
<dbReference type="Pfam" id="PF00441">
    <property type="entry name" value="Acyl-CoA_dh_1"/>
    <property type="match status" value="1"/>
</dbReference>
<evidence type="ECO:0000256" key="1">
    <source>
        <dbReference type="ARBA" id="ARBA00001974"/>
    </source>
</evidence>
<dbReference type="Pfam" id="PF02770">
    <property type="entry name" value="Acyl-CoA_dh_M"/>
    <property type="match status" value="1"/>
</dbReference>
<dbReference type="InterPro" id="IPR037069">
    <property type="entry name" value="AcylCoA_DH/ox_N_sf"/>
</dbReference>
<evidence type="ECO:0000259" key="11">
    <source>
        <dbReference type="Pfam" id="PF02771"/>
    </source>
</evidence>
<dbReference type="Gene3D" id="1.10.540.10">
    <property type="entry name" value="Acyl-CoA dehydrogenase/oxidase, N-terminal domain"/>
    <property type="match status" value="1"/>
</dbReference>
<dbReference type="PANTHER" id="PTHR43884:SF12">
    <property type="entry name" value="ISOVALERYL-COA DEHYDROGENASE, MITOCHONDRIAL-RELATED"/>
    <property type="match status" value="1"/>
</dbReference>
<dbReference type="InterPro" id="IPR046373">
    <property type="entry name" value="Acyl-CoA_Oxase/DH_mid-dom_sf"/>
</dbReference>
<sequence length="388" mass="43744">MNELYFTEEHEFFRKSFRDFLHKEVVPHIEKWEKTGHIERFIWKKMGEMGYFGISYPEKYGGLDLDIFYLVIYLEELQKIRSGGFAAAMWVHPYLAMSHLNAEGSEEIKQKYLTASITGDMIGCLCITEPFAGSDVGGMRTTAVKEGDHYIINGSKTFITNGVYSDYLVVSAKTHPELGSRGISLFVVDRDTPGVSATKLDKLGWRASDTGEIAFDNVKVPAKNLLGAEKKGFGYLMQHLALERIVMAINAHARSEWALEYTIQYMKERTAFGKSIDKFQALRHRVAQMASEVEMCKSFNYSTAYQVGKKKYVVKEASMAKLVSTRVADEVAYDCLQLLGGYGYVEEYPLARNLRDSRLGPIGGGTSEILREIIAKIVIDGKKYKPAT</sequence>
<dbReference type="FunFam" id="1.10.540.10:FF:000026">
    <property type="entry name" value="Acyl-CoA dehydrogenase medium chain"/>
    <property type="match status" value="1"/>
</dbReference>
<dbReference type="FunFam" id="2.40.110.10:FF:000001">
    <property type="entry name" value="Acyl-CoA dehydrogenase, mitochondrial"/>
    <property type="match status" value="1"/>
</dbReference>
<dbReference type="GO" id="GO:0009083">
    <property type="term" value="P:branched-chain amino acid catabolic process"/>
    <property type="evidence" value="ECO:0007669"/>
    <property type="project" value="UniProtKB-KW"/>
</dbReference>
<evidence type="ECO:0000256" key="8">
    <source>
        <dbReference type="RuleBase" id="RU362125"/>
    </source>
</evidence>
<evidence type="ECO:0000256" key="7">
    <source>
        <dbReference type="ARBA" id="ARBA00023002"/>
    </source>
</evidence>
<keyword evidence="7 8" id="KW-0560">Oxidoreductase</keyword>
<dbReference type="Pfam" id="PF02771">
    <property type="entry name" value="Acyl-CoA_dh_N"/>
    <property type="match status" value="1"/>
</dbReference>
<dbReference type="FunFam" id="1.20.140.10:FF:000001">
    <property type="entry name" value="Acyl-CoA dehydrogenase"/>
    <property type="match status" value="1"/>
</dbReference>
<name>A0A2S0HTI5_9FLAO</name>
<evidence type="ECO:0000256" key="5">
    <source>
        <dbReference type="ARBA" id="ARBA00022630"/>
    </source>
</evidence>
<dbReference type="GO" id="GO:0003995">
    <property type="term" value="F:acyl-CoA dehydrogenase activity"/>
    <property type="evidence" value="ECO:0007669"/>
    <property type="project" value="InterPro"/>
</dbReference>
<dbReference type="InterPro" id="IPR013786">
    <property type="entry name" value="AcylCoA_DH/ox_N"/>
</dbReference>
<dbReference type="AlphaFoldDB" id="A0A2S0HTI5"/>
<evidence type="ECO:0000259" key="9">
    <source>
        <dbReference type="Pfam" id="PF00441"/>
    </source>
</evidence>
<feature type="domain" description="Acyl-CoA dehydrogenase/oxidase N-terminal" evidence="11">
    <location>
        <begin position="7"/>
        <end position="120"/>
    </location>
</feature>
<keyword evidence="13" id="KW-1185">Reference proteome</keyword>